<organism evidence="6 7">
    <name type="scientific">Virgibacillus dokdonensis</name>
    <dbReference type="NCBI Taxonomy" id="302167"/>
    <lineage>
        <taxon>Bacteria</taxon>
        <taxon>Bacillati</taxon>
        <taxon>Bacillota</taxon>
        <taxon>Bacilli</taxon>
        <taxon>Bacillales</taxon>
        <taxon>Bacillaceae</taxon>
        <taxon>Virgibacillus</taxon>
    </lineage>
</organism>
<dbReference type="InterPro" id="IPR008927">
    <property type="entry name" value="6-PGluconate_DH-like_C_sf"/>
</dbReference>
<sequence length="439" mass="49691">MTLLLKKNDLEVRIKIKKARIGVIGLGYVGLPLALTYIDKGFKVLGLDSNVNKLNLLSNGKSYIKDVPDQVIKEALLKEKIQFSSDMALISECDVIVVCVPTPLKEQTKEPDLSYIREVVKQLIQFSRTNQLLILESTTNPGTTRKEVAEKIASRSELKIGENYFVTYSPERIDPGNQNYKVYEIPKVIGGMTKECLRYGELFYSSVVKKVHCVSSPEIAETAKLLENTYRYINLAFINEMALHCRELNIDIWEVIDASSTKPFGFQKFYPGPGVGGHCIPVDPIYFKWVANNLNLKTELIDLAIEINTRIPELIVQKTKELIREPSGKVLIVGMAYKKNVNDYRESPALDILEKLSSAGIHTDYYDPLIGNIQLTKEGEAIQSVLLNKDSLTMYDVIIIHTDHDEINYKLLENTKATIIDTRNVLRRKNIKPLNLVNL</sequence>
<dbReference type="NCBIfam" id="TIGR03026">
    <property type="entry name" value="NDP-sugDHase"/>
    <property type="match status" value="1"/>
</dbReference>
<dbReference type="InterPro" id="IPR014027">
    <property type="entry name" value="UDP-Glc/GDP-Man_DH_C"/>
</dbReference>
<keyword evidence="4" id="KW-1133">Transmembrane helix</keyword>
<feature type="domain" description="UDP-glucose/GDP-mannose dehydrogenase C-terminal" evidence="5">
    <location>
        <begin position="331"/>
        <end position="428"/>
    </location>
</feature>
<evidence type="ECO:0000256" key="2">
    <source>
        <dbReference type="ARBA" id="ARBA00023027"/>
    </source>
</evidence>
<dbReference type="SMART" id="SM00984">
    <property type="entry name" value="UDPG_MGDP_dh_C"/>
    <property type="match status" value="1"/>
</dbReference>
<dbReference type="Pfam" id="PF03721">
    <property type="entry name" value="UDPG_MGDP_dh_N"/>
    <property type="match status" value="1"/>
</dbReference>
<dbReference type="InterPro" id="IPR036220">
    <property type="entry name" value="UDP-Glc/GDP-Man_DH_C_sf"/>
</dbReference>
<dbReference type="EMBL" id="JAZHPM010000019">
    <property type="protein sequence ID" value="MEF2292653.1"/>
    <property type="molecule type" value="Genomic_DNA"/>
</dbReference>
<keyword evidence="1" id="KW-0560">Oxidoreductase</keyword>
<dbReference type="PANTHER" id="PTHR43491">
    <property type="entry name" value="UDP-N-ACETYL-D-MANNOSAMINE DEHYDROGENASE"/>
    <property type="match status" value="1"/>
</dbReference>
<dbReference type="InterPro" id="IPR028359">
    <property type="entry name" value="UDP_ManNAc/GlcNAc_DH"/>
</dbReference>
<evidence type="ECO:0000256" key="1">
    <source>
        <dbReference type="ARBA" id="ARBA00023002"/>
    </source>
</evidence>
<evidence type="ECO:0000313" key="7">
    <source>
        <dbReference type="Proteomes" id="UP001356080"/>
    </source>
</evidence>
<proteinExistence type="inferred from homology"/>
<dbReference type="InterPro" id="IPR036291">
    <property type="entry name" value="NAD(P)-bd_dom_sf"/>
</dbReference>
<comment type="caution">
    <text evidence="6">The sequence shown here is derived from an EMBL/GenBank/DDBJ whole genome shotgun (WGS) entry which is preliminary data.</text>
</comment>
<reference evidence="6 7" key="1">
    <citation type="submission" date="2024-01" db="EMBL/GenBank/DDBJ databases">
        <title>Survival strategy associated with biotechnological potential of Virgibacillus dokdonensis T4.6 isolated from salt-fermented shrimp paste.</title>
        <authorList>
            <person name="Doan T.V."/>
            <person name="Quach N.T."/>
            <person name="Phi Q.-T."/>
        </authorList>
    </citation>
    <scope>NUCLEOTIDE SEQUENCE [LARGE SCALE GENOMIC DNA]</scope>
    <source>
        <strain evidence="6 7">T4.6</strain>
    </source>
</reference>
<accession>A0ABU7VG83</accession>
<evidence type="ECO:0000256" key="4">
    <source>
        <dbReference type="SAM" id="Phobius"/>
    </source>
</evidence>
<dbReference type="Proteomes" id="UP001356080">
    <property type="component" value="Unassembled WGS sequence"/>
</dbReference>
<evidence type="ECO:0000256" key="3">
    <source>
        <dbReference type="PIRNR" id="PIRNR000124"/>
    </source>
</evidence>
<dbReference type="RefSeq" id="WP_331805521.1">
    <property type="nucleotide sequence ID" value="NZ_JAZHPM010000019.1"/>
</dbReference>
<dbReference type="PANTHER" id="PTHR43491:SF1">
    <property type="entry name" value="UDP-N-ACETYL-D-MANNOSAMINE DEHYDROGENASE"/>
    <property type="match status" value="1"/>
</dbReference>
<keyword evidence="4" id="KW-0472">Membrane</keyword>
<dbReference type="SUPFAM" id="SSF48179">
    <property type="entry name" value="6-phosphogluconate dehydrogenase C-terminal domain-like"/>
    <property type="match status" value="1"/>
</dbReference>
<dbReference type="Pfam" id="PF03720">
    <property type="entry name" value="UDPG_MGDP_dh_C"/>
    <property type="match status" value="1"/>
</dbReference>
<dbReference type="PIRSF" id="PIRSF000124">
    <property type="entry name" value="UDPglc_GDPman_dh"/>
    <property type="match status" value="1"/>
</dbReference>
<feature type="transmembrane region" description="Helical" evidence="4">
    <location>
        <begin position="21"/>
        <end position="38"/>
    </location>
</feature>
<dbReference type="SUPFAM" id="SSF52413">
    <property type="entry name" value="UDP-glucose/GDP-mannose dehydrogenase C-terminal domain"/>
    <property type="match status" value="1"/>
</dbReference>
<dbReference type="Pfam" id="PF00984">
    <property type="entry name" value="UDPG_MGDP_dh"/>
    <property type="match status" value="1"/>
</dbReference>
<dbReference type="InterPro" id="IPR017476">
    <property type="entry name" value="UDP-Glc/GDP-Man"/>
</dbReference>
<evidence type="ECO:0000313" key="6">
    <source>
        <dbReference type="EMBL" id="MEF2292653.1"/>
    </source>
</evidence>
<keyword evidence="4" id="KW-0812">Transmembrane</keyword>
<dbReference type="InterPro" id="IPR014026">
    <property type="entry name" value="UDP-Glc/GDP-Man_DH_dimer"/>
</dbReference>
<keyword evidence="2" id="KW-0520">NAD</keyword>
<gene>
    <name evidence="6" type="ORF">V2W34_11635</name>
</gene>
<keyword evidence="7" id="KW-1185">Reference proteome</keyword>
<evidence type="ECO:0000259" key="5">
    <source>
        <dbReference type="SMART" id="SM00984"/>
    </source>
</evidence>
<dbReference type="InterPro" id="IPR001732">
    <property type="entry name" value="UDP-Glc/GDP-Man_DH_N"/>
</dbReference>
<protein>
    <submittedName>
        <fullName evidence="6">Nucleotide sugar dehydrogenase</fullName>
    </submittedName>
</protein>
<dbReference type="Gene3D" id="3.40.50.720">
    <property type="entry name" value="NAD(P)-binding Rossmann-like Domain"/>
    <property type="match status" value="2"/>
</dbReference>
<dbReference type="PIRSF" id="PIRSF500136">
    <property type="entry name" value="UDP_ManNAc_DH"/>
    <property type="match status" value="1"/>
</dbReference>
<name>A0ABU7VG83_9BACI</name>
<dbReference type="SUPFAM" id="SSF51735">
    <property type="entry name" value="NAD(P)-binding Rossmann-fold domains"/>
    <property type="match status" value="1"/>
</dbReference>
<comment type="similarity">
    <text evidence="3">Belongs to the UDP-glucose/GDP-mannose dehydrogenase family.</text>
</comment>